<name>A0A2W4E7F4_9HYPH</name>
<evidence type="ECO:0000313" key="1">
    <source>
        <dbReference type="EMBL" id="PZM11306.1"/>
    </source>
</evidence>
<proteinExistence type="predicted"/>
<keyword evidence="2" id="KW-1185">Reference proteome</keyword>
<organism evidence="1 2">
    <name type="scientific">Rhizobium tubonense</name>
    <dbReference type="NCBI Taxonomy" id="484088"/>
    <lineage>
        <taxon>Bacteria</taxon>
        <taxon>Pseudomonadati</taxon>
        <taxon>Pseudomonadota</taxon>
        <taxon>Alphaproteobacteria</taxon>
        <taxon>Hyphomicrobiales</taxon>
        <taxon>Rhizobiaceae</taxon>
        <taxon>Rhizobium/Agrobacterium group</taxon>
        <taxon>Rhizobium</taxon>
    </lineage>
</organism>
<protein>
    <submittedName>
        <fullName evidence="1">Uncharacterized protein</fullName>
    </submittedName>
</protein>
<gene>
    <name evidence="1" type="ORF">CPY51_21370</name>
</gene>
<dbReference type="AlphaFoldDB" id="A0A2W4E7F4"/>
<comment type="caution">
    <text evidence="1">The sequence shown here is derived from an EMBL/GenBank/DDBJ whole genome shotgun (WGS) entry which is preliminary data.</text>
</comment>
<accession>A0A2W4E7F4</accession>
<dbReference type="EMBL" id="PCDP01000040">
    <property type="protein sequence ID" value="PZM11306.1"/>
    <property type="molecule type" value="Genomic_DNA"/>
</dbReference>
<dbReference type="OrthoDB" id="8370657at2"/>
<dbReference type="RefSeq" id="WP_111162242.1">
    <property type="nucleotide sequence ID" value="NZ_PCDP01000040.1"/>
</dbReference>
<reference evidence="1 2" key="1">
    <citation type="journal article" date="2018" name="Sci. Rep.">
        <title>Rhizobium tumorigenes sp. nov., a novel plant tumorigenic bacterium isolated from cane gall tumors on thornless blackberry.</title>
        <authorList>
            <person name="Kuzmanovi N."/>
            <person name="Smalla K."/>
            <person name="Gronow S."/>
            <person name="PuBawska J."/>
        </authorList>
    </citation>
    <scope>NUCLEOTIDE SEQUENCE [LARGE SCALE GENOMIC DNA]</scope>
    <source>
        <strain evidence="1 2">CCBAU 85046</strain>
    </source>
</reference>
<sequence>MALTRQGTAPFLTDGNAHIAMLDDQTPWVVIVTEEAIDKMASSSDVPVEQLTKFMYAFEAIANAKLARHHTGDDGTIWIRSADINRWKADDARPL</sequence>
<evidence type="ECO:0000313" key="2">
    <source>
        <dbReference type="Proteomes" id="UP000248925"/>
    </source>
</evidence>
<dbReference type="Proteomes" id="UP000248925">
    <property type="component" value="Unassembled WGS sequence"/>
</dbReference>